<feature type="non-terminal residue" evidence="3">
    <location>
        <position position="134"/>
    </location>
</feature>
<gene>
    <name evidence="3" type="ORF">ADUPG1_002672</name>
</gene>
<dbReference type="InterPro" id="IPR001638">
    <property type="entry name" value="Solute-binding_3/MltF_N"/>
</dbReference>
<evidence type="ECO:0000256" key="1">
    <source>
        <dbReference type="ARBA" id="ARBA00022729"/>
    </source>
</evidence>
<dbReference type="PANTHER" id="PTHR35936:SF19">
    <property type="entry name" value="AMINO-ACID-BINDING PROTEIN YXEM-RELATED"/>
    <property type="match status" value="1"/>
</dbReference>
<comment type="caution">
    <text evidence="3">The sequence shown here is derived from an EMBL/GenBank/DDBJ whole genome shotgun (WGS) entry which is preliminary data.</text>
</comment>
<dbReference type="EMBL" id="BQXS01003225">
    <property type="protein sequence ID" value="GKT33864.1"/>
    <property type="molecule type" value="Genomic_DNA"/>
</dbReference>
<keyword evidence="4" id="KW-1185">Reference proteome</keyword>
<evidence type="ECO:0000313" key="4">
    <source>
        <dbReference type="Proteomes" id="UP001057375"/>
    </source>
</evidence>
<evidence type="ECO:0000259" key="2">
    <source>
        <dbReference type="Pfam" id="PF00497"/>
    </source>
</evidence>
<protein>
    <submittedName>
        <fullName evidence="3">Response regulator</fullName>
    </submittedName>
</protein>
<organism evidence="3 4">
    <name type="scientific">Aduncisulcus paluster</name>
    <dbReference type="NCBI Taxonomy" id="2918883"/>
    <lineage>
        <taxon>Eukaryota</taxon>
        <taxon>Metamonada</taxon>
        <taxon>Carpediemonas-like organisms</taxon>
        <taxon>Aduncisulcus</taxon>
    </lineage>
</organism>
<dbReference type="PANTHER" id="PTHR35936">
    <property type="entry name" value="MEMBRANE-BOUND LYTIC MUREIN TRANSGLYCOSYLASE F"/>
    <property type="match status" value="1"/>
</dbReference>
<evidence type="ECO:0000313" key="3">
    <source>
        <dbReference type="EMBL" id="GKT33864.1"/>
    </source>
</evidence>
<sequence length="134" mass="15197">MQMLSQLMSEVDWEPLSIIDEKGQFRGIIADYMNLISEISGLKFEFVPSDSWADVLRKYTEGELDVIPALSDEDMVGREVLFSDVYASFPLVIVTGEKYGTVRDLSQLNGKRVAAGQAYTSYHYIEDNFPEIEL</sequence>
<keyword evidence="1" id="KW-0732">Signal</keyword>
<proteinExistence type="predicted"/>
<dbReference type="Pfam" id="PF00497">
    <property type="entry name" value="SBP_bac_3"/>
    <property type="match status" value="1"/>
</dbReference>
<dbReference type="Proteomes" id="UP001057375">
    <property type="component" value="Unassembled WGS sequence"/>
</dbReference>
<accession>A0ABQ5KR00</accession>
<dbReference type="SUPFAM" id="SSF53850">
    <property type="entry name" value="Periplasmic binding protein-like II"/>
    <property type="match status" value="1"/>
</dbReference>
<feature type="domain" description="Solute-binding protein family 3/N-terminal" evidence="2">
    <location>
        <begin position="9"/>
        <end position="98"/>
    </location>
</feature>
<name>A0ABQ5KR00_9EUKA</name>
<dbReference type="Gene3D" id="3.40.190.10">
    <property type="entry name" value="Periplasmic binding protein-like II"/>
    <property type="match status" value="2"/>
</dbReference>
<reference evidence="3" key="1">
    <citation type="submission" date="2022-03" db="EMBL/GenBank/DDBJ databases">
        <title>Draft genome sequence of Aduncisulcus paluster, a free-living microaerophilic Fornicata.</title>
        <authorList>
            <person name="Yuyama I."/>
            <person name="Kume K."/>
            <person name="Tamura T."/>
            <person name="Inagaki Y."/>
            <person name="Hashimoto T."/>
        </authorList>
    </citation>
    <scope>NUCLEOTIDE SEQUENCE</scope>
    <source>
        <strain evidence="3">NY0171</strain>
    </source>
</reference>
<dbReference type="CDD" id="cd01007">
    <property type="entry name" value="PBP2_BvgS_HisK_like"/>
    <property type="match status" value="1"/>
</dbReference>